<protein>
    <submittedName>
        <fullName evidence="1">Uncharacterized protein</fullName>
    </submittedName>
</protein>
<name>A0A5Q2MZ91_9FIRM</name>
<evidence type="ECO:0000313" key="2">
    <source>
        <dbReference type="Proteomes" id="UP000366051"/>
    </source>
</evidence>
<organism evidence="1 2">
    <name type="scientific">Heliorestis convoluta</name>
    <dbReference type="NCBI Taxonomy" id="356322"/>
    <lineage>
        <taxon>Bacteria</taxon>
        <taxon>Bacillati</taxon>
        <taxon>Bacillota</taxon>
        <taxon>Clostridia</taxon>
        <taxon>Eubacteriales</taxon>
        <taxon>Heliobacteriaceae</taxon>
        <taxon>Heliorestis</taxon>
    </lineage>
</organism>
<evidence type="ECO:0000313" key="1">
    <source>
        <dbReference type="EMBL" id="QGG48078.1"/>
    </source>
</evidence>
<sequence>MGLHDPTLEKAIRDLERISSDPKVIAEYEARLKYEYDQAKKI</sequence>
<dbReference type="AlphaFoldDB" id="A0A5Q2MZ91"/>
<reference evidence="2" key="1">
    <citation type="submission" date="2019-11" db="EMBL/GenBank/DDBJ databases">
        <title>Genome sequence of Heliorestis convoluta strain HH, an alkaliphilic and minimalistic phototrophic bacterium from a soda lake in Egypt.</title>
        <authorList>
            <person name="Dewey E.D."/>
            <person name="Stokes L.M."/>
            <person name="Burchell B.M."/>
            <person name="Shaffer K.N."/>
            <person name="Huntington A.M."/>
            <person name="Baker J.M."/>
            <person name="Nadendla S."/>
            <person name="Giglio M.G."/>
            <person name="Touchman J.W."/>
            <person name="Blankenship R.E."/>
            <person name="Madigan M.T."/>
            <person name="Sattley W.M."/>
        </authorList>
    </citation>
    <scope>NUCLEOTIDE SEQUENCE [LARGE SCALE GENOMIC DNA]</scope>
    <source>
        <strain evidence="2">HH</strain>
    </source>
</reference>
<dbReference type="Proteomes" id="UP000366051">
    <property type="component" value="Chromosome"/>
</dbReference>
<keyword evidence="2" id="KW-1185">Reference proteome</keyword>
<accession>A0A5Q2MZ91</accession>
<gene>
    <name evidence="1" type="ORF">FTV88_1980</name>
</gene>
<proteinExistence type="predicted"/>
<dbReference type="EMBL" id="CP045875">
    <property type="protein sequence ID" value="QGG48078.1"/>
    <property type="molecule type" value="Genomic_DNA"/>
</dbReference>
<dbReference type="KEGG" id="hcv:FTV88_1980"/>